<sequence length="657" mass="79715">MNFEGQLESQNSQDVFLNNNSSSENHLFDDSQPLLQNISPQINEFKFQNIFSPNEDAFFPKDIQNSAVSPQDKREQIFSQQQQQNFQFPKFLENDDQQFVSPYNKDNNYQQQQNENNNSDYLNECSRNQNELNQSNYQKQSQQIKNLQTNLNSKFQNAGSENKNIGYSTQSTKKLGKQDTDLKTQQYSEQDQQQFLKTKQKKIDFSNQSQKTQINNSYIDKQNQDQQFISYQKEEQQSQQMQNQFPQQQQQNKSQNQSNTKNEFNNIKLQYQHENQYQQQQLIKSEDKNEYQQQQNLVLQNQQSFQTNEKVQDVSFSNYKSEQSSFSQNKKDEVKKRKRKNNKQLQILKIEFQKSGGHWTKEQIVKIAQLTQLSESQVYKWVWDQKKKQNEYTEAFNYKVYNNSEPQNFPQQRGNCFCQNCNYYYNYYQQYYPQHYYDYNQYHDMIHQQQMVQNQQVYQDIQNRKPVNKKNVVSSQKKPFYLNNMHSNSQFKHHSEYSKYLEQNSHLYSNQKDGQIYQEYGFNMYPNQINEKYDPQFQMNAQIQQQQLKQQQNFYDQQNEMKQQQLQQRQIGEKIDYHIQRQPLFDQKNIKQYDKEIYYPEQQQQQLQVQLQQEKIRNQEKQAINSSYLQKRKSSYVQSYQKDQINHTVSKKLQFTR</sequence>
<dbReference type="SUPFAM" id="SSF46689">
    <property type="entry name" value="Homeodomain-like"/>
    <property type="match status" value="1"/>
</dbReference>
<feature type="region of interest" description="Disordered" evidence="2">
    <location>
        <begin position="321"/>
        <end position="340"/>
    </location>
</feature>
<comment type="subcellular location">
    <subcellularLocation>
        <location evidence="1">Nucleus</location>
    </subcellularLocation>
</comment>
<evidence type="ECO:0000256" key="1">
    <source>
        <dbReference type="PROSITE-ProRule" id="PRU00108"/>
    </source>
</evidence>
<feature type="compositionally biased region" description="Polar residues" evidence="2">
    <location>
        <begin position="7"/>
        <end position="24"/>
    </location>
</feature>
<comment type="caution">
    <text evidence="4">The sequence shown here is derived from an EMBL/GenBank/DDBJ whole genome shotgun (WGS) entry which is preliminary data.</text>
</comment>
<feature type="region of interest" description="Disordered" evidence="2">
    <location>
        <begin position="1"/>
        <end position="24"/>
    </location>
</feature>
<dbReference type="InterPro" id="IPR009057">
    <property type="entry name" value="Homeodomain-like_sf"/>
</dbReference>
<dbReference type="EMBL" id="LDAU01000091">
    <property type="protein sequence ID" value="KRX06904.1"/>
    <property type="molecule type" value="Genomic_DNA"/>
</dbReference>
<evidence type="ECO:0000313" key="5">
    <source>
        <dbReference type="Proteomes" id="UP000054937"/>
    </source>
</evidence>
<dbReference type="CDD" id="cd00086">
    <property type="entry name" value="homeodomain"/>
    <property type="match status" value="1"/>
</dbReference>
<dbReference type="GO" id="GO:0005634">
    <property type="term" value="C:nucleus"/>
    <property type="evidence" value="ECO:0007669"/>
    <property type="project" value="UniProtKB-SubCell"/>
</dbReference>
<feature type="domain" description="Homeobox" evidence="3">
    <location>
        <begin position="331"/>
        <end position="392"/>
    </location>
</feature>
<feature type="compositionally biased region" description="Low complexity" evidence="2">
    <location>
        <begin position="237"/>
        <end position="259"/>
    </location>
</feature>
<name>A0A0V0QYB9_PSEPJ</name>
<organism evidence="4 5">
    <name type="scientific">Pseudocohnilembus persalinus</name>
    <name type="common">Ciliate</name>
    <dbReference type="NCBI Taxonomy" id="266149"/>
    <lineage>
        <taxon>Eukaryota</taxon>
        <taxon>Sar</taxon>
        <taxon>Alveolata</taxon>
        <taxon>Ciliophora</taxon>
        <taxon>Intramacronucleata</taxon>
        <taxon>Oligohymenophorea</taxon>
        <taxon>Scuticociliatia</taxon>
        <taxon>Philasterida</taxon>
        <taxon>Pseudocohnilembidae</taxon>
        <taxon>Pseudocohnilembus</taxon>
    </lineage>
</organism>
<protein>
    <submittedName>
        <fullName evidence="4">Homeodomain protein</fullName>
    </submittedName>
</protein>
<dbReference type="Proteomes" id="UP000054937">
    <property type="component" value="Unassembled WGS sequence"/>
</dbReference>
<dbReference type="InterPro" id="IPR001356">
    <property type="entry name" value="HD"/>
</dbReference>
<dbReference type="GO" id="GO:0003677">
    <property type="term" value="F:DNA binding"/>
    <property type="evidence" value="ECO:0007669"/>
    <property type="project" value="UniProtKB-UniRule"/>
</dbReference>
<reference evidence="4 5" key="1">
    <citation type="journal article" date="2015" name="Sci. Rep.">
        <title>Genome of the facultative scuticociliatosis pathogen Pseudocohnilembus persalinus provides insight into its virulence through horizontal gene transfer.</title>
        <authorList>
            <person name="Xiong J."/>
            <person name="Wang G."/>
            <person name="Cheng J."/>
            <person name="Tian M."/>
            <person name="Pan X."/>
            <person name="Warren A."/>
            <person name="Jiang C."/>
            <person name="Yuan D."/>
            <person name="Miao W."/>
        </authorList>
    </citation>
    <scope>NUCLEOTIDE SEQUENCE [LARGE SCALE GENOMIC DNA]</scope>
    <source>
        <strain evidence="4">36N120E</strain>
    </source>
</reference>
<evidence type="ECO:0000313" key="4">
    <source>
        <dbReference type="EMBL" id="KRX06904.1"/>
    </source>
</evidence>
<evidence type="ECO:0000259" key="3">
    <source>
        <dbReference type="PROSITE" id="PS50071"/>
    </source>
</evidence>
<keyword evidence="1 4" id="KW-0238">DNA-binding</keyword>
<dbReference type="OrthoDB" id="313485at2759"/>
<gene>
    <name evidence="4" type="ORF">PPERSA_11549</name>
</gene>
<keyword evidence="1" id="KW-0539">Nucleus</keyword>
<keyword evidence="1 4" id="KW-0371">Homeobox</keyword>
<dbReference type="InParanoid" id="A0A0V0QYB9"/>
<feature type="region of interest" description="Disordered" evidence="2">
    <location>
        <begin position="156"/>
        <end position="188"/>
    </location>
</feature>
<accession>A0A0V0QYB9</accession>
<feature type="compositionally biased region" description="Low complexity" evidence="2">
    <location>
        <begin position="104"/>
        <end position="118"/>
    </location>
</feature>
<keyword evidence="5" id="KW-1185">Reference proteome</keyword>
<dbReference type="PROSITE" id="PS50071">
    <property type="entry name" value="HOMEOBOX_2"/>
    <property type="match status" value="1"/>
</dbReference>
<evidence type="ECO:0000256" key="2">
    <source>
        <dbReference type="SAM" id="MobiDB-lite"/>
    </source>
</evidence>
<feature type="compositionally biased region" description="Polar residues" evidence="2">
    <location>
        <begin position="156"/>
        <end position="173"/>
    </location>
</feature>
<dbReference type="AlphaFoldDB" id="A0A0V0QYB9"/>
<feature type="DNA-binding region" description="Homeobox" evidence="1">
    <location>
        <begin position="333"/>
        <end position="393"/>
    </location>
</feature>
<feature type="region of interest" description="Disordered" evidence="2">
    <location>
        <begin position="232"/>
        <end position="259"/>
    </location>
</feature>
<feature type="region of interest" description="Disordered" evidence="2">
    <location>
        <begin position="98"/>
        <end position="124"/>
    </location>
</feature>
<proteinExistence type="predicted"/>